<proteinExistence type="inferred from homology"/>
<dbReference type="EC" id="3.1.2.2" evidence="16"/>
<organism evidence="26 27">
    <name type="scientific">Mycobacterium yunnanensis</name>
    <dbReference type="NCBI Taxonomy" id="368477"/>
    <lineage>
        <taxon>Bacteria</taxon>
        <taxon>Bacillati</taxon>
        <taxon>Actinomycetota</taxon>
        <taxon>Actinomycetes</taxon>
        <taxon>Mycobacteriales</taxon>
        <taxon>Mycobacteriaceae</taxon>
        <taxon>Mycobacterium</taxon>
    </lineage>
</organism>
<keyword evidence="11" id="KW-0472">Membrane</keyword>
<dbReference type="SUPFAM" id="SSF54637">
    <property type="entry name" value="Thioesterase/thiol ester dehydrase-isomerase"/>
    <property type="match status" value="1"/>
</dbReference>
<evidence type="ECO:0000256" key="9">
    <source>
        <dbReference type="ARBA" id="ARBA00022946"/>
    </source>
</evidence>
<dbReference type="EMBL" id="JACKVK010000011">
    <property type="protein sequence ID" value="MCV7423061.1"/>
    <property type="molecule type" value="Genomic_DNA"/>
</dbReference>
<comment type="catalytic activity">
    <reaction evidence="13">
        <text>(5Z,8Z,11Z,14Z)-eicosatetraenoyl-CoA + H2O = (5Z,8Z,11Z,14Z)-eicosatetraenoate + CoA + H(+)</text>
        <dbReference type="Rhea" id="RHEA:40151"/>
        <dbReference type="ChEBI" id="CHEBI:15377"/>
        <dbReference type="ChEBI" id="CHEBI:15378"/>
        <dbReference type="ChEBI" id="CHEBI:32395"/>
        <dbReference type="ChEBI" id="CHEBI:57287"/>
        <dbReference type="ChEBI" id="CHEBI:57368"/>
    </reaction>
    <physiologicalReaction direction="left-to-right" evidence="13">
        <dbReference type="Rhea" id="RHEA:40152"/>
    </physiologicalReaction>
</comment>
<comment type="catalytic activity">
    <reaction evidence="21">
        <text>decanoyl-CoA + H2O = decanoate + CoA + H(+)</text>
        <dbReference type="Rhea" id="RHEA:40059"/>
        <dbReference type="ChEBI" id="CHEBI:15377"/>
        <dbReference type="ChEBI" id="CHEBI:15378"/>
        <dbReference type="ChEBI" id="CHEBI:27689"/>
        <dbReference type="ChEBI" id="CHEBI:57287"/>
        <dbReference type="ChEBI" id="CHEBI:61430"/>
    </reaction>
    <physiologicalReaction direction="left-to-right" evidence="21">
        <dbReference type="Rhea" id="RHEA:40060"/>
    </physiologicalReaction>
</comment>
<evidence type="ECO:0000256" key="12">
    <source>
        <dbReference type="ARBA" id="ARBA00023273"/>
    </source>
</evidence>
<comment type="caution">
    <text evidence="26">The sequence shown here is derived from an EMBL/GenBank/DDBJ whole genome shotgun (WGS) entry which is preliminary data.</text>
</comment>
<evidence type="ECO:0000256" key="18">
    <source>
        <dbReference type="ARBA" id="ARBA00043210"/>
    </source>
</evidence>
<protein>
    <recommendedName>
        <fullName evidence="17">Acyl-coenzyme A thioesterase THEM4</fullName>
        <ecNumber evidence="16">3.1.2.2</ecNumber>
    </recommendedName>
    <alternativeName>
        <fullName evidence="18">Thioesterase superfamily member 4</fullName>
    </alternativeName>
</protein>
<evidence type="ECO:0000256" key="24">
    <source>
        <dbReference type="SAM" id="MobiDB-lite"/>
    </source>
</evidence>
<evidence type="ECO:0000256" key="14">
    <source>
        <dbReference type="ARBA" id="ARBA00037002"/>
    </source>
</evidence>
<evidence type="ECO:0000259" key="25">
    <source>
        <dbReference type="Pfam" id="PF03061"/>
    </source>
</evidence>
<evidence type="ECO:0000256" key="21">
    <source>
        <dbReference type="ARBA" id="ARBA00047969"/>
    </source>
</evidence>
<keyword evidence="5" id="KW-0963">Cytoplasm</keyword>
<dbReference type="RefSeq" id="WP_372512605.1">
    <property type="nucleotide sequence ID" value="NZ_JACKVK010000011.1"/>
</dbReference>
<dbReference type="GO" id="GO:0016020">
    <property type="term" value="C:membrane"/>
    <property type="evidence" value="ECO:0007669"/>
    <property type="project" value="UniProtKB-SubCell"/>
</dbReference>
<dbReference type="InterPro" id="IPR006683">
    <property type="entry name" value="Thioestr_dom"/>
</dbReference>
<keyword evidence="12" id="KW-0966">Cell projection</keyword>
<dbReference type="Gene3D" id="3.10.129.10">
    <property type="entry name" value="Hotdog Thioesterase"/>
    <property type="match status" value="1"/>
</dbReference>
<evidence type="ECO:0000313" key="27">
    <source>
        <dbReference type="Proteomes" id="UP001141629"/>
    </source>
</evidence>
<keyword evidence="10" id="KW-0443">Lipid metabolism</keyword>
<accession>A0A9X2Z618</accession>
<comment type="catalytic activity">
    <reaction evidence="20">
        <text>hexadecanoyl-CoA + H2O = hexadecanoate + CoA + H(+)</text>
        <dbReference type="Rhea" id="RHEA:16645"/>
        <dbReference type="ChEBI" id="CHEBI:7896"/>
        <dbReference type="ChEBI" id="CHEBI:15377"/>
        <dbReference type="ChEBI" id="CHEBI:15378"/>
        <dbReference type="ChEBI" id="CHEBI:57287"/>
        <dbReference type="ChEBI" id="CHEBI:57379"/>
        <dbReference type="EC" id="3.1.2.2"/>
    </reaction>
    <physiologicalReaction direction="left-to-right" evidence="20">
        <dbReference type="Rhea" id="RHEA:16646"/>
    </physiologicalReaction>
</comment>
<evidence type="ECO:0000313" key="26">
    <source>
        <dbReference type="EMBL" id="MCV7423061.1"/>
    </source>
</evidence>
<evidence type="ECO:0000256" key="7">
    <source>
        <dbReference type="ARBA" id="ARBA00022801"/>
    </source>
</evidence>
<keyword evidence="8" id="KW-0276">Fatty acid metabolism</keyword>
<evidence type="ECO:0000256" key="23">
    <source>
        <dbReference type="ARBA" id="ARBA00048180"/>
    </source>
</evidence>
<reference evidence="26" key="1">
    <citation type="submission" date="2020-07" db="EMBL/GenBank/DDBJ databases">
        <authorList>
            <person name="Pettersson B.M.F."/>
            <person name="Behra P.R.K."/>
            <person name="Ramesh M."/>
            <person name="Das S."/>
            <person name="Dasgupta S."/>
            <person name="Kirsebom L.A."/>
        </authorList>
    </citation>
    <scope>NUCLEOTIDE SEQUENCE</scope>
    <source>
        <strain evidence="26">DSM 44838</strain>
    </source>
</reference>
<evidence type="ECO:0000256" key="16">
    <source>
        <dbReference type="ARBA" id="ARBA00038848"/>
    </source>
</evidence>
<comment type="similarity">
    <text evidence="15">Belongs to the THEM4/THEM5 thioesterase family.</text>
</comment>
<name>A0A9X2Z618_9MYCO</name>
<evidence type="ECO:0000256" key="13">
    <source>
        <dbReference type="ARBA" id="ARBA00035852"/>
    </source>
</evidence>
<feature type="domain" description="Thioesterase" evidence="25">
    <location>
        <begin position="125"/>
        <end position="201"/>
    </location>
</feature>
<evidence type="ECO:0000256" key="8">
    <source>
        <dbReference type="ARBA" id="ARBA00022832"/>
    </source>
</evidence>
<comment type="catalytic activity">
    <reaction evidence="22">
        <text>dodecanoyl-CoA + H2O = dodecanoate + CoA + H(+)</text>
        <dbReference type="Rhea" id="RHEA:30135"/>
        <dbReference type="ChEBI" id="CHEBI:15377"/>
        <dbReference type="ChEBI" id="CHEBI:15378"/>
        <dbReference type="ChEBI" id="CHEBI:18262"/>
        <dbReference type="ChEBI" id="CHEBI:57287"/>
        <dbReference type="ChEBI" id="CHEBI:57375"/>
    </reaction>
    <physiologicalReaction direction="left-to-right" evidence="22">
        <dbReference type="Rhea" id="RHEA:30136"/>
    </physiologicalReaction>
</comment>
<dbReference type="GO" id="GO:0006631">
    <property type="term" value="P:fatty acid metabolic process"/>
    <property type="evidence" value="ECO:0007669"/>
    <property type="project" value="UniProtKB-KW"/>
</dbReference>
<evidence type="ECO:0000256" key="3">
    <source>
        <dbReference type="ARBA" id="ARBA00004632"/>
    </source>
</evidence>
<dbReference type="GO" id="GO:0005737">
    <property type="term" value="C:cytoplasm"/>
    <property type="evidence" value="ECO:0007669"/>
    <property type="project" value="UniProtKB-SubCell"/>
</dbReference>
<dbReference type="InterPro" id="IPR029069">
    <property type="entry name" value="HotDog_dom_sf"/>
</dbReference>
<keyword evidence="4" id="KW-1003">Cell membrane</keyword>
<evidence type="ECO:0000256" key="1">
    <source>
        <dbReference type="ARBA" id="ARBA00004170"/>
    </source>
</evidence>
<evidence type="ECO:0000256" key="20">
    <source>
        <dbReference type="ARBA" id="ARBA00047734"/>
    </source>
</evidence>
<dbReference type="Proteomes" id="UP001141629">
    <property type="component" value="Unassembled WGS sequence"/>
</dbReference>
<evidence type="ECO:0000256" key="5">
    <source>
        <dbReference type="ARBA" id="ARBA00022490"/>
    </source>
</evidence>
<keyword evidence="6" id="KW-0053">Apoptosis</keyword>
<evidence type="ECO:0000256" key="22">
    <source>
        <dbReference type="ARBA" id="ARBA00048074"/>
    </source>
</evidence>
<dbReference type="PANTHER" id="PTHR12418:SF19">
    <property type="entry name" value="ACYL-COENZYME A THIOESTERASE THEM4"/>
    <property type="match status" value="1"/>
</dbReference>
<gene>
    <name evidence="26" type="ORF">H7K45_21135</name>
</gene>
<dbReference type="InterPro" id="IPR052365">
    <property type="entry name" value="THEM4/THEM5_acyl-CoA_thioest"/>
</dbReference>
<evidence type="ECO:0000256" key="10">
    <source>
        <dbReference type="ARBA" id="ARBA00023098"/>
    </source>
</evidence>
<evidence type="ECO:0000256" key="2">
    <source>
        <dbReference type="ARBA" id="ARBA00004496"/>
    </source>
</evidence>
<comment type="catalytic activity">
    <reaction evidence="19">
        <text>octanoyl-CoA + H2O = octanoate + CoA + H(+)</text>
        <dbReference type="Rhea" id="RHEA:30143"/>
        <dbReference type="ChEBI" id="CHEBI:15377"/>
        <dbReference type="ChEBI" id="CHEBI:15378"/>
        <dbReference type="ChEBI" id="CHEBI:25646"/>
        <dbReference type="ChEBI" id="CHEBI:57287"/>
        <dbReference type="ChEBI" id="CHEBI:57386"/>
    </reaction>
    <physiologicalReaction direction="left-to-right" evidence="19">
        <dbReference type="Rhea" id="RHEA:30144"/>
    </physiologicalReaction>
</comment>
<keyword evidence="9" id="KW-0809">Transit peptide</keyword>
<evidence type="ECO:0000256" key="17">
    <source>
        <dbReference type="ARBA" id="ARBA00040123"/>
    </source>
</evidence>
<evidence type="ECO:0000256" key="4">
    <source>
        <dbReference type="ARBA" id="ARBA00022475"/>
    </source>
</evidence>
<reference evidence="26" key="2">
    <citation type="journal article" date="2022" name="BMC Genomics">
        <title>Comparative genome analysis of mycobacteria focusing on tRNA and non-coding RNA.</title>
        <authorList>
            <person name="Behra P.R.K."/>
            <person name="Pettersson B.M.F."/>
            <person name="Ramesh M."/>
            <person name="Das S."/>
            <person name="Dasgupta S."/>
            <person name="Kirsebom L.A."/>
        </authorList>
    </citation>
    <scope>NUCLEOTIDE SEQUENCE</scope>
    <source>
        <strain evidence="26">DSM 44838</strain>
    </source>
</reference>
<comment type="subcellular location">
    <subcellularLocation>
        <location evidence="3">Cell projection</location>
        <location evidence="3">Ruffle membrane</location>
    </subcellularLocation>
    <subcellularLocation>
        <location evidence="2">Cytoplasm</location>
    </subcellularLocation>
    <subcellularLocation>
        <location evidence="1">Membrane</location>
        <topology evidence="1">Peripheral membrane protein</topology>
    </subcellularLocation>
</comment>
<dbReference type="Pfam" id="PF03061">
    <property type="entry name" value="4HBT"/>
    <property type="match status" value="1"/>
</dbReference>
<evidence type="ECO:0000256" key="15">
    <source>
        <dbReference type="ARBA" id="ARBA00038456"/>
    </source>
</evidence>
<dbReference type="GO" id="GO:0016787">
    <property type="term" value="F:hydrolase activity"/>
    <property type="evidence" value="ECO:0007669"/>
    <property type="project" value="UniProtKB-KW"/>
</dbReference>
<dbReference type="CDD" id="cd03443">
    <property type="entry name" value="PaaI_thioesterase"/>
    <property type="match status" value="1"/>
</dbReference>
<feature type="region of interest" description="Disordered" evidence="24">
    <location>
        <begin position="1"/>
        <end position="33"/>
    </location>
</feature>
<keyword evidence="7" id="KW-0378">Hydrolase</keyword>
<evidence type="ECO:0000256" key="19">
    <source>
        <dbReference type="ARBA" id="ARBA00047588"/>
    </source>
</evidence>
<keyword evidence="27" id="KW-1185">Reference proteome</keyword>
<dbReference type="AlphaFoldDB" id="A0A9X2Z618"/>
<sequence length="215" mass="23523">MPRQYGCRVAPHPDTAGSGGGFNPPVPTTSGGPDYGRFVEAVRTLQDLTRSANAPDDVVTRAADLIEDVNALLTPYDADEWRSPSGRRMDLPNRGNIMQVPVDLRTVDGRVVGTARFRRFHLGRNGAVHGGALALLFDSLLGYTAFKLSESPRQRTAFLHVDYRRIVPVEKELRVDAGIDRIDGRKIFLSGRLLDGDTVVCEAEALFLTLLPGQP</sequence>
<comment type="catalytic activity">
    <reaction evidence="14">
        <text>(9Z)-octadecenoyl-CoA + H2O = (9Z)-octadecenoate + CoA + H(+)</text>
        <dbReference type="Rhea" id="RHEA:40139"/>
        <dbReference type="ChEBI" id="CHEBI:15377"/>
        <dbReference type="ChEBI" id="CHEBI:15378"/>
        <dbReference type="ChEBI" id="CHEBI:30823"/>
        <dbReference type="ChEBI" id="CHEBI:57287"/>
        <dbReference type="ChEBI" id="CHEBI:57387"/>
    </reaction>
    <physiologicalReaction direction="left-to-right" evidence="14">
        <dbReference type="Rhea" id="RHEA:40140"/>
    </physiologicalReaction>
</comment>
<comment type="catalytic activity">
    <reaction evidence="23">
        <text>tetradecanoyl-CoA + H2O = tetradecanoate + CoA + H(+)</text>
        <dbReference type="Rhea" id="RHEA:40119"/>
        <dbReference type="ChEBI" id="CHEBI:15377"/>
        <dbReference type="ChEBI" id="CHEBI:15378"/>
        <dbReference type="ChEBI" id="CHEBI:30807"/>
        <dbReference type="ChEBI" id="CHEBI:57287"/>
        <dbReference type="ChEBI" id="CHEBI:57385"/>
    </reaction>
    <physiologicalReaction direction="left-to-right" evidence="23">
        <dbReference type="Rhea" id="RHEA:40120"/>
    </physiologicalReaction>
</comment>
<evidence type="ECO:0000256" key="6">
    <source>
        <dbReference type="ARBA" id="ARBA00022703"/>
    </source>
</evidence>
<dbReference type="PANTHER" id="PTHR12418">
    <property type="entry name" value="ACYL-COENZYME A THIOESTERASE THEM4"/>
    <property type="match status" value="1"/>
</dbReference>
<evidence type="ECO:0000256" key="11">
    <source>
        <dbReference type="ARBA" id="ARBA00023136"/>
    </source>
</evidence>